<dbReference type="PROSITE" id="PS51257">
    <property type="entry name" value="PROKAR_LIPOPROTEIN"/>
    <property type="match status" value="1"/>
</dbReference>
<comment type="caution">
    <text evidence="2">The sequence shown here is derived from an EMBL/GenBank/DDBJ whole genome shotgun (WGS) entry which is preliminary data.</text>
</comment>
<name>A0ABS0LCW1_9CORY</name>
<organism evidence="2 3">
    <name type="scientific">Corynebacterium belfantii</name>
    <dbReference type="NCBI Taxonomy" id="2014537"/>
    <lineage>
        <taxon>Bacteria</taxon>
        <taxon>Bacillati</taxon>
        <taxon>Actinomycetota</taxon>
        <taxon>Actinomycetes</taxon>
        <taxon>Mycobacteriales</taxon>
        <taxon>Corynebacteriaceae</taxon>
        <taxon>Corynebacterium</taxon>
    </lineage>
</organism>
<gene>
    <name evidence="2" type="ORF">I4J41_07110</name>
</gene>
<evidence type="ECO:0000256" key="1">
    <source>
        <dbReference type="SAM" id="SignalP"/>
    </source>
</evidence>
<proteinExistence type="predicted"/>
<evidence type="ECO:0000313" key="3">
    <source>
        <dbReference type="Proteomes" id="UP000615580"/>
    </source>
</evidence>
<dbReference type="RefSeq" id="WP_197690173.1">
    <property type="nucleotide sequence ID" value="NZ_JADQUG010000024.1"/>
</dbReference>
<feature type="chain" id="PRO_5046781725" evidence="1">
    <location>
        <begin position="22"/>
        <end position="123"/>
    </location>
</feature>
<dbReference type="EMBL" id="JADQUG010000024">
    <property type="protein sequence ID" value="MBG9354375.1"/>
    <property type="molecule type" value="Genomic_DNA"/>
</dbReference>
<keyword evidence="1" id="KW-0732">Signal</keyword>
<protein>
    <submittedName>
        <fullName evidence="2">Uncharacterized protein</fullName>
    </submittedName>
</protein>
<evidence type="ECO:0000313" key="2">
    <source>
        <dbReference type="EMBL" id="MBG9354375.1"/>
    </source>
</evidence>
<feature type="signal peptide" evidence="1">
    <location>
        <begin position="1"/>
        <end position="21"/>
    </location>
</feature>
<keyword evidence="3" id="KW-1185">Reference proteome</keyword>
<accession>A0ABS0LCW1</accession>
<sequence length="123" mass="13285">MHLNPRKLAATALIIPTLFIAACGSSTPVDENTNDEKHIKGMDNVTAFQLSKQNIEGQLKAPSTAKFQSITDAQIVQSDDKGQWVIRTHVDSENGFGAKIRSEAVCTVRPVDPTHGKVDCVLG</sequence>
<dbReference type="Proteomes" id="UP000615580">
    <property type="component" value="Unassembled WGS sequence"/>
</dbReference>
<reference evidence="2 3" key="1">
    <citation type="journal article" date="2020" name="J. Clin. Microbiol.">
        <title>Assessing the Genetic Diversity of Austrian Corynebacterium diphtheriae Clinical Isolates, 2011-2019.</title>
        <authorList>
            <person name="Schaeffer J."/>
            <person name="Huhulescu S."/>
            <person name="Stoeger A."/>
            <person name="Allerberger F."/>
            <person name="Ruppitsch W."/>
        </authorList>
    </citation>
    <scope>NUCLEOTIDE SEQUENCE [LARGE SCALE GENOMIC DNA]</scope>
    <source>
        <strain evidence="2 3">04-17</strain>
    </source>
</reference>